<gene>
    <name evidence="1" type="ORF">SAMN05443245_5176</name>
</gene>
<proteinExistence type="predicted"/>
<dbReference type="RefSeq" id="WP_074769900.1">
    <property type="nucleotide sequence ID" value="NZ_FNKP01000002.1"/>
</dbReference>
<protein>
    <submittedName>
        <fullName evidence="1">Uncharacterized protein</fullName>
    </submittedName>
</protein>
<accession>A0A1H1IH50</accession>
<dbReference type="AlphaFoldDB" id="A0A1H1IH50"/>
<sequence>MKMARASDADIEAALTVCRILEDLDKRYMPSNDDSEDLEFFDRDDAEQCQKVVGMLLDATSQTSLFRVVFGMSVVLDPRNELLDPDADTIEIHPKIAKALEAMKDHA</sequence>
<name>A0A1H1IH50_9BURK</name>
<dbReference type="OrthoDB" id="6901389at2"/>
<dbReference type="Proteomes" id="UP000183487">
    <property type="component" value="Unassembled WGS sequence"/>
</dbReference>
<dbReference type="EMBL" id="FNKP01000002">
    <property type="protein sequence ID" value="SDR37033.1"/>
    <property type="molecule type" value="Genomic_DNA"/>
</dbReference>
<organism evidence="1 2">
    <name type="scientific">Paraburkholderia fungorum</name>
    <dbReference type="NCBI Taxonomy" id="134537"/>
    <lineage>
        <taxon>Bacteria</taxon>
        <taxon>Pseudomonadati</taxon>
        <taxon>Pseudomonadota</taxon>
        <taxon>Betaproteobacteria</taxon>
        <taxon>Burkholderiales</taxon>
        <taxon>Burkholderiaceae</taxon>
        <taxon>Paraburkholderia</taxon>
    </lineage>
</organism>
<reference evidence="2" key="1">
    <citation type="submission" date="2016-10" db="EMBL/GenBank/DDBJ databases">
        <authorList>
            <person name="Varghese N."/>
        </authorList>
    </citation>
    <scope>NUCLEOTIDE SEQUENCE [LARGE SCALE GENOMIC DNA]</scope>
    <source>
        <strain evidence="2">GAS106B</strain>
    </source>
</reference>
<keyword evidence="2" id="KW-1185">Reference proteome</keyword>
<evidence type="ECO:0000313" key="1">
    <source>
        <dbReference type="EMBL" id="SDR37033.1"/>
    </source>
</evidence>
<evidence type="ECO:0000313" key="2">
    <source>
        <dbReference type="Proteomes" id="UP000183487"/>
    </source>
</evidence>